<evidence type="ECO:0000313" key="13">
    <source>
        <dbReference type="EMBL" id="OAM88619.1"/>
    </source>
</evidence>
<dbReference type="NCBIfam" id="TIGR00207">
    <property type="entry name" value="fliG"/>
    <property type="match status" value="1"/>
</dbReference>
<dbReference type="PANTHER" id="PTHR30534:SF0">
    <property type="entry name" value="FLAGELLAR MOTOR SWITCH PROTEIN FLIG"/>
    <property type="match status" value="1"/>
</dbReference>
<evidence type="ECO:0000256" key="7">
    <source>
        <dbReference type="ARBA" id="ARBA00022779"/>
    </source>
</evidence>
<evidence type="ECO:0000256" key="6">
    <source>
        <dbReference type="ARBA" id="ARBA00022500"/>
    </source>
</evidence>
<dbReference type="Gene3D" id="1.10.220.30">
    <property type="match status" value="3"/>
</dbReference>
<dbReference type="InterPro" id="IPR032779">
    <property type="entry name" value="FliG_M"/>
</dbReference>
<dbReference type="SUPFAM" id="SSF48029">
    <property type="entry name" value="FliG"/>
    <property type="match status" value="2"/>
</dbReference>
<keyword evidence="5" id="KW-1003">Cell membrane</keyword>
<gene>
    <name evidence="13" type="ORF">AW736_16270</name>
</gene>
<comment type="subcellular location">
    <subcellularLocation>
        <location evidence="1">Bacterial flagellum basal body</location>
    </subcellularLocation>
    <subcellularLocation>
        <location evidence="2">Cell membrane</location>
        <topology evidence="2">Peripheral membrane protein</topology>
        <orientation evidence="2">Cytoplasmic side</orientation>
    </subcellularLocation>
</comment>
<keyword evidence="6" id="KW-0145">Chemotaxis</keyword>
<dbReference type="STRING" id="1184151.AW736_16270"/>
<dbReference type="InterPro" id="IPR000090">
    <property type="entry name" value="Flg_Motor_Flig"/>
</dbReference>
<dbReference type="InterPro" id="IPR028263">
    <property type="entry name" value="FliG_N"/>
</dbReference>
<feature type="domain" description="Flagellar motor switch protein FliG middle" evidence="11">
    <location>
        <begin position="123"/>
        <end position="192"/>
    </location>
</feature>
<sequence length="340" mass="37431">MAEIDYKNLSRQQKLAVFLIVIGPEAAAEMFRQFEDGEIEVLCREMGQFNVISDDVRALAVEEFLPLIGEGLASILGGMPYAKSTLELARGESKASAILNRVGVTPAMSSMDVVADIAEMEGRQIFNLIKQEQPQTIAFILSYLDPVKSGEVFALLGPELREEVLERLGTIDSTSLDLVVKIVRNLGRHFDRKNAPAFHHSGGPRAVADLLNAIDKDASKALLARLEERNSELGAAIRHKMFGFEDLKRLTPADLQRVMREVDANSLAIAMKSASESLRTRIYESISKRAAEALREEIAMLGPVRLRDVETAQDEIIQTVRHLEEEGSITLDGGASAMVD</sequence>
<evidence type="ECO:0000259" key="10">
    <source>
        <dbReference type="Pfam" id="PF01706"/>
    </source>
</evidence>
<evidence type="ECO:0000259" key="11">
    <source>
        <dbReference type="Pfam" id="PF14841"/>
    </source>
</evidence>
<keyword evidence="14" id="KW-1185">Reference proteome</keyword>
<dbReference type="GO" id="GO:0006935">
    <property type="term" value="P:chemotaxis"/>
    <property type="evidence" value="ECO:0007669"/>
    <property type="project" value="UniProtKB-KW"/>
</dbReference>
<dbReference type="RefSeq" id="WP_068771353.1">
    <property type="nucleotide sequence ID" value="NZ_CP109796.1"/>
</dbReference>
<dbReference type="InterPro" id="IPR011002">
    <property type="entry name" value="FliG_a-hlx"/>
</dbReference>
<proteinExistence type="inferred from homology"/>
<evidence type="ECO:0000256" key="2">
    <source>
        <dbReference type="ARBA" id="ARBA00004413"/>
    </source>
</evidence>
<feature type="domain" description="Flagellar motor switch protein FliG C-terminal" evidence="10">
    <location>
        <begin position="225"/>
        <end position="331"/>
    </location>
</feature>
<comment type="caution">
    <text evidence="13">The sequence shown here is derived from an EMBL/GenBank/DDBJ whole genome shotgun (WGS) entry which is preliminary data.</text>
</comment>
<evidence type="ECO:0000256" key="8">
    <source>
        <dbReference type="ARBA" id="ARBA00023136"/>
    </source>
</evidence>
<dbReference type="GO" id="GO:0003774">
    <property type="term" value="F:cytoskeletal motor activity"/>
    <property type="evidence" value="ECO:0007669"/>
    <property type="project" value="InterPro"/>
</dbReference>
<dbReference type="EMBL" id="LRRQ01000126">
    <property type="protein sequence ID" value="OAM88619.1"/>
    <property type="molecule type" value="Genomic_DNA"/>
</dbReference>
<dbReference type="Pfam" id="PF14842">
    <property type="entry name" value="FliG_N"/>
    <property type="match status" value="1"/>
</dbReference>
<evidence type="ECO:0000256" key="1">
    <source>
        <dbReference type="ARBA" id="ARBA00004117"/>
    </source>
</evidence>
<evidence type="ECO:0000313" key="14">
    <source>
        <dbReference type="Proteomes" id="UP000078486"/>
    </source>
</evidence>
<feature type="domain" description="Flagellar motor switch protein FliG N-terminal" evidence="12">
    <location>
        <begin position="8"/>
        <end position="103"/>
    </location>
</feature>
<dbReference type="PRINTS" id="PR00954">
    <property type="entry name" value="FLGMOTORFLIG"/>
</dbReference>
<keyword evidence="9" id="KW-0975">Bacterial flagellum</keyword>
<dbReference type="Proteomes" id="UP000078486">
    <property type="component" value="Unassembled WGS sequence"/>
</dbReference>
<dbReference type="Pfam" id="PF14841">
    <property type="entry name" value="FliG_M"/>
    <property type="match status" value="1"/>
</dbReference>
<dbReference type="AlphaFoldDB" id="A0A178IHN6"/>
<keyword evidence="13" id="KW-0969">Cilium</keyword>
<protein>
    <recommendedName>
        <fullName evidence="4">Flagellar motor switch protein FliG</fullName>
    </recommendedName>
</protein>
<evidence type="ECO:0000256" key="5">
    <source>
        <dbReference type="ARBA" id="ARBA00022475"/>
    </source>
</evidence>
<dbReference type="GO" id="GO:0005886">
    <property type="term" value="C:plasma membrane"/>
    <property type="evidence" value="ECO:0007669"/>
    <property type="project" value="UniProtKB-SubCell"/>
</dbReference>
<dbReference type="GO" id="GO:0009425">
    <property type="term" value="C:bacterial-type flagellum basal body"/>
    <property type="evidence" value="ECO:0007669"/>
    <property type="project" value="UniProtKB-SubCell"/>
</dbReference>
<comment type="similarity">
    <text evidence="3">Belongs to the FliG family.</text>
</comment>
<evidence type="ECO:0000259" key="12">
    <source>
        <dbReference type="Pfam" id="PF14842"/>
    </source>
</evidence>
<keyword evidence="8" id="KW-0472">Membrane</keyword>
<evidence type="ECO:0000256" key="3">
    <source>
        <dbReference type="ARBA" id="ARBA00010299"/>
    </source>
</evidence>
<dbReference type="OrthoDB" id="9780302at2"/>
<reference evidence="13 14" key="1">
    <citation type="submission" date="2016-01" db="EMBL/GenBank/DDBJ databases">
        <title>High potential of lignocellulose degradation of a new Verrucomicrobia species.</title>
        <authorList>
            <person name="Wang Y."/>
            <person name="Shi Y."/>
            <person name="Qiu Z."/>
            <person name="Liu S."/>
            <person name="Yang H."/>
        </authorList>
    </citation>
    <scope>NUCLEOTIDE SEQUENCE [LARGE SCALE GENOMIC DNA]</scope>
    <source>
        <strain evidence="13 14">TSB47</strain>
    </source>
</reference>
<keyword evidence="13" id="KW-0966">Cell projection</keyword>
<dbReference type="GO" id="GO:0071973">
    <property type="term" value="P:bacterial-type flagellum-dependent cell motility"/>
    <property type="evidence" value="ECO:0007669"/>
    <property type="project" value="InterPro"/>
</dbReference>
<accession>A0A178IHN6</accession>
<dbReference type="InterPro" id="IPR023087">
    <property type="entry name" value="Flg_Motor_Flig_C"/>
</dbReference>
<organism evidence="13 14">
    <name type="scientific">Termitidicoccus mucosus</name>
    <dbReference type="NCBI Taxonomy" id="1184151"/>
    <lineage>
        <taxon>Bacteria</taxon>
        <taxon>Pseudomonadati</taxon>
        <taxon>Verrucomicrobiota</taxon>
        <taxon>Opitutia</taxon>
        <taxon>Opitutales</taxon>
        <taxon>Opitutaceae</taxon>
        <taxon>Termitidicoccus</taxon>
    </lineage>
</organism>
<dbReference type="PANTHER" id="PTHR30534">
    <property type="entry name" value="FLAGELLAR MOTOR SWITCH PROTEIN FLIG"/>
    <property type="match status" value="1"/>
</dbReference>
<evidence type="ECO:0000256" key="9">
    <source>
        <dbReference type="ARBA" id="ARBA00023143"/>
    </source>
</evidence>
<name>A0A178IHN6_9BACT</name>
<evidence type="ECO:0000256" key="4">
    <source>
        <dbReference type="ARBA" id="ARBA00021870"/>
    </source>
</evidence>
<keyword evidence="7" id="KW-0283">Flagellar rotation</keyword>
<dbReference type="Pfam" id="PF01706">
    <property type="entry name" value="FliG_C"/>
    <property type="match status" value="1"/>
</dbReference>
<keyword evidence="13" id="KW-0282">Flagellum</keyword>